<proteinExistence type="predicted"/>
<protein>
    <recommendedName>
        <fullName evidence="4">Lipocalin-like domain-containing protein</fullName>
    </recommendedName>
</protein>
<dbReference type="EMBL" id="JAGHKP010000004">
    <property type="protein sequence ID" value="MBO9155171.1"/>
    <property type="molecule type" value="Genomic_DNA"/>
</dbReference>
<reference evidence="3" key="1">
    <citation type="submission" date="2021-03" db="EMBL/GenBank/DDBJ databases">
        <title>Assistant Professor.</title>
        <authorList>
            <person name="Huq M.A."/>
        </authorList>
    </citation>
    <scope>NUCLEOTIDE SEQUENCE [LARGE SCALE GENOMIC DNA]</scope>
    <source>
        <strain evidence="3">MAH-28</strain>
    </source>
</reference>
<evidence type="ECO:0000256" key="1">
    <source>
        <dbReference type="SAM" id="MobiDB-lite"/>
    </source>
</evidence>
<evidence type="ECO:0008006" key="4">
    <source>
        <dbReference type="Google" id="ProtNLM"/>
    </source>
</evidence>
<name>A0ABS3YKI3_9BACT</name>
<evidence type="ECO:0000313" key="3">
    <source>
        <dbReference type="Proteomes" id="UP000679126"/>
    </source>
</evidence>
<keyword evidence="3" id="KW-1185">Reference proteome</keyword>
<dbReference type="Proteomes" id="UP000679126">
    <property type="component" value="Unassembled WGS sequence"/>
</dbReference>
<accession>A0ABS3YKI3</accession>
<evidence type="ECO:0000313" key="2">
    <source>
        <dbReference type="EMBL" id="MBO9155171.1"/>
    </source>
</evidence>
<comment type="caution">
    <text evidence="2">The sequence shown here is derived from an EMBL/GenBank/DDBJ whole genome shotgun (WGS) entry which is preliminary data.</text>
</comment>
<organism evidence="2 3">
    <name type="scientific">Chitinophaga chungangae</name>
    <dbReference type="NCBI Taxonomy" id="2821488"/>
    <lineage>
        <taxon>Bacteria</taxon>
        <taxon>Pseudomonadati</taxon>
        <taxon>Bacteroidota</taxon>
        <taxon>Chitinophagia</taxon>
        <taxon>Chitinophagales</taxon>
        <taxon>Chitinophagaceae</taxon>
        <taxon>Chitinophaga</taxon>
    </lineage>
</organism>
<dbReference type="PROSITE" id="PS51257">
    <property type="entry name" value="PROKAR_LIPOPROTEIN"/>
    <property type="match status" value="1"/>
</dbReference>
<dbReference type="RefSeq" id="WP_209148393.1">
    <property type="nucleotide sequence ID" value="NZ_JAGHKP010000004.1"/>
</dbReference>
<feature type="region of interest" description="Disordered" evidence="1">
    <location>
        <begin position="22"/>
        <end position="43"/>
    </location>
</feature>
<sequence>MKKFLVCGLIVLLAFQACKKNKRTEPEKEQPPKEIVDDSPPDYDNPDGEWTLTQWVSGDFRRHYSYAPGRKLIRVSDNYQRPYYLTYDVNNRLRKIARFFNMDSLLVGHMDGKITLISIYDGPTEFSRDSILYNEDGKIGGIVWYVNRIKRNMFKYEWEGDNVVSTARYDVWIWSDNDRDTTYFSKETYTYDNAKSPWKTNGNICFEWFLNSEMGELLSANNLVRIEHYQQDGKIYRTDSLSYTYENGLPKTALSTSSRITVTGVNGTNNFFYKKK</sequence>
<feature type="compositionally biased region" description="Basic and acidic residues" evidence="1">
    <location>
        <begin position="23"/>
        <end position="36"/>
    </location>
</feature>
<gene>
    <name evidence="2" type="ORF">J7I43_23290</name>
</gene>